<dbReference type="InterPro" id="IPR043778">
    <property type="entry name" value="DUF5720"/>
</dbReference>
<gene>
    <name evidence="2" type="ORF">GN277_23610</name>
</gene>
<keyword evidence="3" id="KW-1185">Reference proteome</keyword>
<evidence type="ECO:0000313" key="3">
    <source>
        <dbReference type="Proteomes" id="UP000460412"/>
    </source>
</evidence>
<protein>
    <submittedName>
        <fullName evidence="2">Addiction module toxin RelE</fullName>
    </submittedName>
</protein>
<proteinExistence type="predicted"/>
<dbReference type="RefSeq" id="WP_159754568.1">
    <property type="nucleotide sequence ID" value="NZ_WUQX01000001.1"/>
</dbReference>
<sequence>MELNEMEKRLLFQVEGDYQSKVLNELYMTTRYTKNSEQRKAAENLMAKLRVLTDAECMDIVRDIQKNYRLPYPPRTIGEKIAEARQQSGAEKLKGHDIMALERFDPEVRHMIVFDVLSYDSPVGDKGDKMRLFLTDASYQKFIDSQERGEVKLKNHAKVAPGGHLHYDRRDRAL</sequence>
<organism evidence="2 3">
    <name type="scientific">Sporofaciens musculi</name>
    <dbReference type="NCBI Taxonomy" id="2681861"/>
    <lineage>
        <taxon>Bacteria</taxon>
        <taxon>Bacillati</taxon>
        <taxon>Bacillota</taxon>
        <taxon>Clostridia</taxon>
        <taxon>Lachnospirales</taxon>
        <taxon>Lachnospiraceae</taxon>
        <taxon>Sporofaciens</taxon>
    </lineage>
</organism>
<reference evidence="2 3" key="1">
    <citation type="submission" date="2019-12" db="EMBL/GenBank/DDBJ databases">
        <title>Sporaefaciens musculi gen. nov., sp. nov., a novel bacterium isolated from the caecum of an obese mouse.</title>
        <authorList>
            <person name="Rasmussen T.S."/>
            <person name="Streidl T."/>
            <person name="Hitch T.C.A."/>
            <person name="Wortmann E."/>
            <person name="Deptula P."/>
            <person name="Hansen M."/>
            <person name="Nielsen D.S."/>
            <person name="Clavel T."/>
            <person name="Vogensen F.K."/>
        </authorList>
    </citation>
    <scope>NUCLEOTIDE SEQUENCE [LARGE SCALE GENOMIC DNA]</scope>
    <source>
        <strain evidence="2 3">WCA-9-b2</strain>
    </source>
</reference>
<dbReference type="Pfam" id="PF18987">
    <property type="entry name" value="DUF5720"/>
    <property type="match status" value="1"/>
</dbReference>
<accession>A0A7X3ML39</accession>
<dbReference type="Proteomes" id="UP000460412">
    <property type="component" value="Unassembled WGS sequence"/>
</dbReference>
<feature type="domain" description="DUF5720" evidence="1">
    <location>
        <begin position="75"/>
        <end position="172"/>
    </location>
</feature>
<name>A0A7X3ML39_9FIRM</name>
<evidence type="ECO:0000259" key="1">
    <source>
        <dbReference type="Pfam" id="PF18987"/>
    </source>
</evidence>
<dbReference type="EMBL" id="WUQX01000001">
    <property type="protein sequence ID" value="MXP78227.1"/>
    <property type="molecule type" value="Genomic_DNA"/>
</dbReference>
<dbReference type="AlphaFoldDB" id="A0A7X3ML39"/>
<comment type="caution">
    <text evidence="2">The sequence shown here is derived from an EMBL/GenBank/DDBJ whole genome shotgun (WGS) entry which is preliminary data.</text>
</comment>
<evidence type="ECO:0000313" key="2">
    <source>
        <dbReference type="EMBL" id="MXP78227.1"/>
    </source>
</evidence>